<proteinExistence type="inferred from homology"/>
<dbReference type="NCBIfam" id="TIGR02258">
    <property type="entry name" value="2_5_ligase"/>
    <property type="match status" value="1"/>
</dbReference>
<comment type="caution">
    <text evidence="3">The sequence shown here is derived from an EMBL/GenBank/DDBJ whole genome shotgun (WGS) entry which is preliminary data.</text>
</comment>
<evidence type="ECO:0000313" key="4">
    <source>
        <dbReference type="Proteomes" id="UP000575241"/>
    </source>
</evidence>
<sequence>MIRLFVGLRPPAPIRAKLLGLMGGIPGARWQDDDQLHITLRFIGDVDERAAEDAALALSGVHWPALELTLEGVGAFEKRGRVNAVWAGVRPKEPLAALHRKIDQALVRAGQPPEGRAYLPHITLARMNSPTEVVERFVEAHGGLASTPFTLDHFFLFESSLGHEGARYDAVARYPLNG</sequence>
<gene>
    <name evidence="3" type="ORF">HNP52_003800</name>
</gene>
<feature type="active site" description="Proton donor" evidence="2">
    <location>
        <position position="37"/>
    </location>
</feature>
<dbReference type="PANTHER" id="PTHR35561:SF1">
    <property type="entry name" value="RNA 2',3'-CYCLIC PHOSPHODIESTERASE"/>
    <property type="match status" value="1"/>
</dbReference>
<evidence type="ECO:0000256" key="2">
    <source>
        <dbReference type="HAMAP-Rule" id="MF_01940"/>
    </source>
</evidence>
<dbReference type="InterPro" id="IPR004175">
    <property type="entry name" value="RNA_CPDase"/>
</dbReference>
<dbReference type="EMBL" id="JACHLN010000003">
    <property type="protein sequence ID" value="MBB4840708.1"/>
    <property type="molecule type" value="Genomic_DNA"/>
</dbReference>
<evidence type="ECO:0000256" key="1">
    <source>
        <dbReference type="ARBA" id="ARBA00022801"/>
    </source>
</evidence>
<dbReference type="Pfam" id="PF13563">
    <property type="entry name" value="2_5_RNA_ligase2"/>
    <property type="match status" value="1"/>
</dbReference>
<dbReference type="InterPro" id="IPR009097">
    <property type="entry name" value="Cyclic_Pdiesterase"/>
</dbReference>
<organism evidence="3 4">
    <name type="scientific">Sphingomonas kyeonggiensis</name>
    <dbReference type="NCBI Taxonomy" id="1268553"/>
    <lineage>
        <taxon>Bacteria</taxon>
        <taxon>Pseudomonadati</taxon>
        <taxon>Pseudomonadota</taxon>
        <taxon>Alphaproteobacteria</taxon>
        <taxon>Sphingomonadales</taxon>
        <taxon>Sphingomonadaceae</taxon>
        <taxon>Sphingomonas</taxon>
    </lineage>
</organism>
<keyword evidence="4" id="KW-1185">Reference proteome</keyword>
<evidence type="ECO:0000313" key="3">
    <source>
        <dbReference type="EMBL" id="MBB4840708.1"/>
    </source>
</evidence>
<dbReference type="Proteomes" id="UP000575241">
    <property type="component" value="Unassembled WGS sequence"/>
</dbReference>
<comment type="similarity">
    <text evidence="2">Belongs to the 2H phosphoesterase superfamily. ThpR family.</text>
</comment>
<dbReference type="HAMAP" id="MF_01940">
    <property type="entry name" value="RNA_CPDase"/>
    <property type="match status" value="1"/>
</dbReference>
<dbReference type="AlphaFoldDB" id="A0A7W7NT90"/>
<dbReference type="GO" id="GO:0016874">
    <property type="term" value="F:ligase activity"/>
    <property type="evidence" value="ECO:0007669"/>
    <property type="project" value="UniProtKB-KW"/>
</dbReference>
<name>A0A7W7NT90_9SPHN</name>
<reference evidence="3 4" key="1">
    <citation type="submission" date="2020-08" db="EMBL/GenBank/DDBJ databases">
        <title>Functional genomics of gut bacteria from endangered species of beetles.</title>
        <authorList>
            <person name="Carlos-Shanley C."/>
        </authorList>
    </citation>
    <scope>NUCLEOTIDE SEQUENCE [LARGE SCALE GENOMIC DNA]</scope>
    <source>
        <strain evidence="3 4">S00224</strain>
    </source>
</reference>
<accession>A0A7W7NT90</accession>
<dbReference type="SUPFAM" id="SSF55144">
    <property type="entry name" value="LigT-like"/>
    <property type="match status" value="1"/>
</dbReference>
<dbReference type="GO" id="GO:0004113">
    <property type="term" value="F:2',3'-cyclic-nucleotide 3'-phosphodiesterase activity"/>
    <property type="evidence" value="ECO:0007669"/>
    <property type="project" value="InterPro"/>
</dbReference>
<keyword evidence="1 2" id="KW-0378">Hydrolase</keyword>
<dbReference type="EC" id="3.1.4.58" evidence="2"/>
<dbReference type="Gene3D" id="3.90.1140.10">
    <property type="entry name" value="Cyclic phosphodiesterase"/>
    <property type="match status" value="1"/>
</dbReference>
<dbReference type="PANTHER" id="PTHR35561">
    <property type="entry name" value="RNA 2',3'-CYCLIC PHOSPHODIESTERASE"/>
    <property type="match status" value="1"/>
</dbReference>
<dbReference type="RefSeq" id="WP_184169147.1">
    <property type="nucleotide sequence ID" value="NZ_JACHLN010000003.1"/>
</dbReference>
<feature type="active site" description="Proton acceptor" evidence="2">
    <location>
        <position position="121"/>
    </location>
</feature>
<comment type="function">
    <text evidence="2">Hydrolyzes RNA 2',3'-cyclic phosphodiester to an RNA 2'-phosphomonoester.</text>
</comment>
<protein>
    <recommendedName>
        <fullName evidence="2">RNA 2',3'-cyclic phosphodiesterase</fullName>
        <shortName evidence="2">RNA 2',3'-CPDase</shortName>
        <ecNumber evidence="2">3.1.4.58</ecNumber>
    </recommendedName>
</protein>
<feature type="short sequence motif" description="HXTX 1" evidence="2">
    <location>
        <begin position="37"/>
        <end position="40"/>
    </location>
</feature>
<feature type="short sequence motif" description="HXTX 2" evidence="2">
    <location>
        <begin position="121"/>
        <end position="124"/>
    </location>
</feature>
<keyword evidence="3" id="KW-0436">Ligase</keyword>
<comment type="catalytic activity">
    <reaction evidence="2">
        <text>a 3'-end 2',3'-cyclophospho-ribonucleotide-RNA + H2O = a 3'-end 2'-phospho-ribonucleotide-RNA + H(+)</text>
        <dbReference type="Rhea" id="RHEA:11828"/>
        <dbReference type="Rhea" id="RHEA-COMP:10464"/>
        <dbReference type="Rhea" id="RHEA-COMP:17353"/>
        <dbReference type="ChEBI" id="CHEBI:15377"/>
        <dbReference type="ChEBI" id="CHEBI:15378"/>
        <dbReference type="ChEBI" id="CHEBI:83064"/>
        <dbReference type="ChEBI" id="CHEBI:173113"/>
        <dbReference type="EC" id="3.1.4.58"/>
    </reaction>
</comment>
<dbReference type="GO" id="GO:0008664">
    <property type="term" value="F:RNA 2',3'-cyclic 3'-phosphodiesterase activity"/>
    <property type="evidence" value="ECO:0007669"/>
    <property type="project" value="UniProtKB-EC"/>
</dbReference>